<dbReference type="Proteomes" id="UP001501407">
    <property type="component" value="Unassembled WGS sequence"/>
</dbReference>
<keyword evidence="1" id="KW-0472">Membrane</keyword>
<comment type="caution">
    <text evidence="2">The sequence shown here is derived from an EMBL/GenBank/DDBJ whole genome shotgun (WGS) entry which is preliminary data.</text>
</comment>
<sequence>MIPRVTDRTTCETLLTFASHGRVATMRYTTPAIVLVVASAIFVGAMWLATTANWGPLLLGGVALAIASFVAAAWAVGRIRRTRAITPEAISTPPDMPE</sequence>
<accession>A0ABP9MP26</accession>
<proteinExistence type="predicted"/>
<feature type="transmembrane region" description="Helical" evidence="1">
    <location>
        <begin position="54"/>
        <end position="76"/>
    </location>
</feature>
<evidence type="ECO:0000313" key="2">
    <source>
        <dbReference type="EMBL" id="GAA5098275.1"/>
    </source>
</evidence>
<feature type="transmembrane region" description="Helical" evidence="1">
    <location>
        <begin position="28"/>
        <end position="48"/>
    </location>
</feature>
<keyword evidence="1" id="KW-0812">Transmembrane</keyword>
<keyword evidence="1" id="KW-1133">Transmembrane helix</keyword>
<keyword evidence="3" id="KW-1185">Reference proteome</keyword>
<dbReference type="EMBL" id="BAABKZ010000005">
    <property type="protein sequence ID" value="GAA5098275.1"/>
    <property type="molecule type" value="Genomic_DNA"/>
</dbReference>
<reference evidence="3" key="1">
    <citation type="journal article" date="2019" name="Int. J. Syst. Evol. Microbiol.">
        <title>The Global Catalogue of Microorganisms (GCM) 10K type strain sequencing project: providing services to taxonomists for standard genome sequencing and annotation.</title>
        <authorList>
            <consortium name="The Broad Institute Genomics Platform"/>
            <consortium name="The Broad Institute Genome Sequencing Center for Infectious Disease"/>
            <person name="Wu L."/>
            <person name="Ma J."/>
        </authorList>
    </citation>
    <scope>NUCLEOTIDE SEQUENCE [LARGE SCALE GENOMIC DNA]</scope>
    <source>
        <strain evidence="3">JCM 18959</strain>
    </source>
</reference>
<name>A0ABP9MP26_9MICO</name>
<gene>
    <name evidence="2" type="ORF">GCM10025760_33290</name>
</gene>
<evidence type="ECO:0000256" key="1">
    <source>
        <dbReference type="SAM" id="Phobius"/>
    </source>
</evidence>
<protein>
    <submittedName>
        <fullName evidence="2">Uncharacterized protein</fullName>
    </submittedName>
</protein>
<evidence type="ECO:0000313" key="3">
    <source>
        <dbReference type="Proteomes" id="UP001501407"/>
    </source>
</evidence>
<organism evidence="2 3">
    <name type="scientific">Microbacterium yannicii</name>
    <dbReference type="NCBI Taxonomy" id="671622"/>
    <lineage>
        <taxon>Bacteria</taxon>
        <taxon>Bacillati</taxon>
        <taxon>Actinomycetota</taxon>
        <taxon>Actinomycetes</taxon>
        <taxon>Micrococcales</taxon>
        <taxon>Microbacteriaceae</taxon>
        <taxon>Microbacterium</taxon>
    </lineage>
</organism>